<dbReference type="Gene3D" id="3.40.50.80">
    <property type="entry name" value="Nucleotide-binding domain of ferredoxin-NADP reductase (FNR) module"/>
    <property type="match status" value="1"/>
</dbReference>
<gene>
    <name evidence="3" type="ORF">Kpho02_23760</name>
</gene>
<evidence type="ECO:0000313" key="3">
    <source>
        <dbReference type="EMBL" id="GLW70077.1"/>
    </source>
</evidence>
<feature type="compositionally biased region" description="Gly residues" evidence="1">
    <location>
        <begin position="113"/>
        <end position="128"/>
    </location>
</feature>
<dbReference type="InterPro" id="IPR007037">
    <property type="entry name" value="SIP_rossman_dom"/>
</dbReference>
<dbReference type="RefSeq" id="WP_285735921.1">
    <property type="nucleotide sequence ID" value="NZ_BSSA01000006.1"/>
</dbReference>
<dbReference type="CDD" id="cd06193">
    <property type="entry name" value="siderophore_interacting"/>
    <property type="match status" value="1"/>
</dbReference>
<dbReference type="InterPro" id="IPR039261">
    <property type="entry name" value="FNR_nucleotide-bd"/>
</dbReference>
<dbReference type="EMBL" id="BSSA01000006">
    <property type="protein sequence ID" value="GLW70077.1"/>
    <property type="molecule type" value="Genomic_DNA"/>
</dbReference>
<dbReference type="InterPro" id="IPR017938">
    <property type="entry name" value="Riboflavin_synthase-like_b-brl"/>
</dbReference>
<dbReference type="Gene3D" id="2.40.30.10">
    <property type="entry name" value="Translation factors"/>
    <property type="match status" value="1"/>
</dbReference>
<proteinExistence type="predicted"/>
<organism evidence="3 4">
    <name type="scientific">Kitasatospora phosalacinea</name>
    <dbReference type="NCBI Taxonomy" id="2065"/>
    <lineage>
        <taxon>Bacteria</taxon>
        <taxon>Bacillati</taxon>
        <taxon>Actinomycetota</taxon>
        <taxon>Actinomycetes</taxon>
        <taxon>Kitasatosporales</taxon>
        <taxon>Streptomycetaceae</taxon>
        <taxon>Kitasatospora</taxon>
    </lineage>
</organism>
<accession>A0A9W6Q8J9</accession>
<dbReference type="Pfam" id="PF08021">
    <property type="entry name" value="FAD_binding_9"/>
    <property type="match status" value="1"/>
</dbReference>
<reference evidence="3" key="1">
    <citation type="submission" date="2023-02" db="EMBL/GenBank/DDBJ databases">
        <title>Kitasatospora phosalacinea NBRC 14627.</title>
        <authorList>
            <person name="Ichikawa N."/>
            <person name="Sato H."/>
            <person name="Tonouchi N."/>
        </authorList>
    </citation>
    <scope>NUCLEOTIDE SEQUENCE</scope>
    <source>
        <strain evidence="3">NBRC 14627</strain>
    </source>
</reference>
<evidence type="ECO:0000256" key="1">
    <source>
        <dbReference type="SAM" id="MobiDB-lite"/>
    </source>
</evidence>
<sequence length="319" mass="33586">MTDRAPVQEYDFFPARVVRTRRLGPTVLRVTFGGEALRSFASGGRDQSFSLFLPQPGQDEPNLPYREGEGWFAAWRAIPADERAVMRSYTIRAQRGGDGQPPEVDVDFALHGVGTGGSGTGTGTGGASVGTASDGRPPAGPASGPVTGPPAGPAAAWAAAAVPGARVVLLGPTVADNRSVSFRPPADADFVLLLADETALPAVGGILEWLPTGTRALVWIEVPHAADIQDLPAPDGVELTWLVRAPGAPSGLLPALRAAELPDGAPYAWIAGESGTVKELRRHLVRERGVDRRAVTFSGYWRRGASEDRLREEAYAEPS</sequence>
<dbReference type="GO" id="GO:0016491">
    <property type="term" value="F:oxidoreductase activity"/>
    <property type="evidence" value="ECO:0007669"/>
    <property type="project" value="InterPro"/>
</dbReference>
<dbReference type="SUPFAM" id="SSF63380">
    <property type="entry name" value="Riboflavin synthase domain-like"/>
    <property type="match status" value="1"/>
</dbReference>
<feature type="region of interest" description="Disordered" evidence="1">
    <location>
        <begin position="112"/>
        <end position="154"/>
    </location>
</feature>
<dbReference type="Pfam" id="PF04954">
    <property type="entry name" value="SIP"/>
    <property type="match status" value="1"/>
</dbReference>
<comment type="caution">
    <text evidence="3">The sequence shown here is derived from an EMBL/GenBank/DDBJ whole genome shotgun (WGS) entry which is preliminary data.</text>
</comment>
<evidence type="ECO:0000313" key="4">
    <source>
        <dbReference type="Proteomes" id="UP001165041"/>
    </source>
</evidence>
<dbReference type="PROSITE" id="PS51384">
    <property type="entry name" value="FAD_FR"/>
    <property type="match status" value="1"/>
</dbReference>
<dbReference type="AlphaFoldDB" id="A0A9W6Q8J9"/>
<protein>
    <submittedName>
        <fullName evidence="3">Siderophore-interacting protein</fullName>
    </submittedName>
</protein>
<feature type="domain" description="FAD-binding FR-type" evidence="2">
    <location>
        <begin position="10"/>
        <end position="185"/>
    </location>
</feature>
<dbReference type="InterPro" id="IPR013113">
    <property type="entry name" value="SIP_FAD-bd"/>
</dbReference>
<dbReference type="InterPro" id="IPR039374">
    <property type="entry name" value="SIP_fam"/>
</dbReference>
<name>A0A9W6Q8J9_9ACTN</name>
<dbReference type="InterPro" id="IPR017927">
    <property type="entry name" value="FAD-bd_FR_type"/>
</dbReference>
<dbReference type="PANTHER" id="PTHR30157">
    <property type="entry name" value="FERRIC REDUCTASE, NADPH-DEPENDENT"/>
    <property type="match status" value="1"/>
</dbReference>
<dbReference type="Proteomes" id="UP001165041">
    <property type="component" value="Unassembled WGS sequence"/>
</dbReference>
<evidence type="ECO:0000259" key="2">
    <source>
        <dbReference type="PROSITE" id="PS51384"/>
    </source>
</evidence>
<dbReference type="PANTHER" id="PTHR30157:SF0">
    <property type="entry name" value="NADPH-DEPENDENT FERRIC-CHELATE REDUCTASE"/>
    <property type="match status" value="1"/>
</dbReference>